<dbReference type="GO" id="GO:0009086">
    <property type="term" value="P:methionine biosynthetic process"/>
    <property type="evidence" value="ECO:0007669"/>
    <property type="project" value="UniProtKB-ARBA"/>
</dbReference>
<dbReference type="SUPFAM" id="SSF53383">
    <property type="entry name" value="PLP-dependent transferases"/>
    <property type="match status" value="1"/>
</dbReference>
<comment type="cofactor">
    <cofactor evidence="1 5">
        <name>pyridoxal 5'-phosphate</name>
        <dbReference type="ChEBI" id="CHEBI:597326"/>
    </cofactor>
</comment>
<keyword evidence="8" id="KW-1185">Reference proteome</keyword>
<dbReference type="Gene3D" id="3.90.1150.10">
    <property type="entry name" value="Aspartate Aminotransferase, domain 1"/>
    <property type="match status" value="1"/>
</dbReference>
<evidence type="ECO:0000313" key="8">
    <source>
        <dbReference type="Proteomes" id="UP000199012"/>
    </source>
</evidence>
<dbReference type="InterPro" id="IPR054542">
    <property type="entry name" value="Cys_met_metab_PP"/>
</dbReference>
<accession>A0A1I0VGP7</accession>
<dbReference type="InterPro" id="IPR015422">
    <property type="entry name" value="PyrdxlP-dep_Trfase_small"/>
</dbReference>
<dbReference type="GO" id="GO:0005737">
    <property type="term" value="C:cytoplasm"/>
    <property type="evidence" value="ECO:0007669"/>
    <property type="project" value="TreeGrafter"/>
</dbReference>
<evidence type="ECO:0000256" key="5">
    <source>
        <dbReference type="RuleBase" id="RU362118"/>
    </source>
</evidence>
<evidence type="ECO:0000256" key="2">
    <source>
        <dbReference type="ARBA" id="ARBA00009077"/>
    </source>
</evidence>
<organism evidence="7 8">
    <name type="scientific">Cellulomonas marina</name>
    <dbReference type="NCBI Taxonomy" id="988821"/>
    <lineage>
        <taxon>Bacteria</taxon>
        <taxon>Bacillati</taxon>
        <taxon>Actinomycetota</taxon>
        <taxon>Actinomycetes</taxon>
        <taxon>Micrococcales</taxon>
        <taxon>Cellulomonadaceae</taxon>
        <taxon>Cellulomonas</taxon>
    </lineage>
</organism>
<feature type="region of interest" description="Disordered" evidence="6">
    <location>
        <begin position="1"/>
        <end position="59"/>
    </location>
</feature>
<dbReference type="GO" id="GO:0003962">
    <property type="term" value="F:cystathionine gamma-synthase activity"/>
    <property type="evidence" value="ECO:0007669"/>
    <property type="project" value="TreeGrafter"/>
</dbReference>
<dbReference type="FunFam" id="3.90.1150.10:FF:000033">
    <property type="entry name" value="Cystathionine gamma-synthase"/>
    <property type="match status" value="1"/>
</dbReference>
<keyword evidence="3 4" id="KW-0663">Pyridoxal phosphate</keyword>
<dbReference type="InterPro" id="IPR015421">
    <property type="entry name" value="PyrdxlP-dep_Trfase_major"/>
</dbReference>
<comment type="similarity">
    <text evidence="2 5">Belongs to the trans-sulfuration enzymes family.</text>
</comment>
<dbReference type="InterPro" id="IPR000277">
    <property type="entry name" value="Cys/Met-Metab_PyrdxlP-dep_enz"/>
</dbReference>
<evidence type="ECO:0000256" key="3">
    <source>
        <dbReference type="ARBA" id="ARBA00022898"/>
    </source>
</evidence>
<evidence type="ECO:0000256" key="4">
    <source>
        <dbReference type="PIRSR" id="PIRSR001434-2"/>
    </source>
</evidence>
<feature type="compositionally biased region" description="Polar residues" evidence="6">
    <location>
        <begin position="19"/>
        <end position="33"/>
    </location>
</feature>
<dbReference type="Proteomes" id="UP000199012">
    <property type="component" value="Unassembled WGS sequence"/>
</dbReference>
<evidence type="ECO:0000256" key="6">
    <source>
        <dbReference type="SAM" id="MobiDB-lite"/>
    </source>
</evidence>
<dbReference type="GO" id="GO:0030170">
    <property type="term" value="F:pyridoxal phosphate binding"/>
    <property type="evidence" value="ECO:0007669"/>
    <property type="project" value="InterPro"/>
</dbReference>
<protein>
    <submittedName>
        <fullName evidence="7">Cystathionine gamma-synthase</fullName>
    </submittedName>
</protein>
<dbReference type="STRING" id="988821.SAMN05421867_101390"/>
<dbReference type="GO" id="GO:0019343">
    <property type="term" value="P:cysteine biosynthetic process via cystathionine"/>
    <property type="evidence" value="ECO:0007669"/>
    <property type="project" value="TreeGrafter"/>
</dbReference>
<dbReference type="NCBIfam" id="NF005871">
    <property type="entry name" value="PRK07811.1"/>
    <property type="match status" value="1"/>
</dbReference>
<dbReference type="GO" id="GO:0019346">
    <property type="term" value="P:transsulfuration"/>
    <property type="evidence" value="ECO:0007669"/>
    <property type="project" value="InterPro"/>
</dbReference>
<dbReference type="CDD" id="cd00614">
    <property type="entry name" value="CGS_like"/>
    <property type="match status" value="1"/>
</dbReference>
<feature type="compositionally biased region" description="Basic and acidic residues" evidence="6">
    <location>
        <begin position="1"/>
        <end position="16"/>
    </location>
</feature>
<dbReference type="PANTHER" id="PTHR11808">
    <property type="entry name" value="TRANS-SULFURATION ENZYME FAMILY MEMBER"/>
    <property type="match status" value="1"/>
</dbReference>
<feature type="modified residue" description="N6-(pyridoxal phosphate)lysine" evidence="4">
    <location>
        <position position="236"/>
    </location>
</feature>
<dbReference type="PROSITE" id="PS00868">
    <property type="entry name" value="CYS_MET_METAB_PP"/>
    <property type="match status" value="1"/>
</dbReference>
<evidence type="ECO:0000256" key="1">
    <source>
        <dbReference type="ARBA" id="ARBA00001933"/>
    </source>
</evidence>
<dbReference type="PANTHER" id="PTHR11808:SF15">
    <property type="entry name" value="CYSTATHIONINE GAMMA-LYASE"/>
    <property type="match status" value="1"/>
</dbReference>
<dbReference type="AlphaFoldDB" id="A0A1I0VGP7"/>
<proteinExistence type="inferred from homology"/>
<dbReference type="Gene3D" id="3.40.640.10">
    <property type="entry name" value="Type I PLP-dependent aspartate aminotransferase-like (Major domain)"/>
    <property type="match status" value="1"/>
</dbReference>
<dbReference type="Pfam" id="PF01053">
    <property type="entry name" value="Cys_Met_Meta_PP"/>
    <property type="match status" value="1"/>
</dbReference>
<reference evidence="7 8" key="1">
    <citation type="submission" date="2016-10" db="EMBL/GenBank/DDBJ databases">
        <authorList>
            <person name="de Groot N.N."/>
        </authorList>
    </citation>
    <scope>NUCLEOTIDE SEQUENCE [LARGE SCALE GENOMIC DNA]</scope>
    <source>
        <strain evidence="7 8">CGMCC 4.6945</strain>
    </source>
</reference>
<sequence>MTTEPTADREPQEGRGTDAGTSTGGTPDASTVSPGGGPSGFATRAVHAGLEPDPTTGAVVPPIYQVSTYAQDGVGGLRNGYEYSRSGNPTRDALQTALAAVEGGERAFAFSSGLAAEDVLLRATLTPGRHLVIPDDAYGGTYRLVARVLQPWGIEHTPARLGEPDAVAAAVRPGQTGVVWVETPTNPLLGVADIARLAEIAHAAGALLVVDNTFASPALQRPLELGADVVVHSTTKYIGGHSDVVGGAVVVGAGARLPLGLVGPTGTDLVADAVGFLQNAAGAVAGPFDAWLTMRGLRTLDVRMARHSANAAVVAEHLRAHPAVTAVHYPGLPDDPGHAVAARQMTAFGGMVAFRLGSADRARAFCAATRLFTLAESLGGVESLVELPAAMTHASVAGSALEVPDDLVRLSVGIEDVGDLVADLDAALAAVGGDAVREGVREG</sequence>
<gene>
    <name evidence="7" type="ORF">SAMN05421867_101390</name>
</gene>
<dbReference type="InterPro" id="IPR015424">
    <property type="entry name" value="PyrdxlP-dep_Trfase"/>
</dbReference>
<dbReference type="PIRSF" id="PIRSF001434">
    <property type="entry name" value="CGS"/>
    <property type="match status" value="1"/>
</dbReference>
<dbReference type="FunFam" id="3.40.640.10:FF:000009">
    <property type="entry name" value="Cystathionine gamma-synthase homolog"/>
    <property type="match status" value="1"/>
</dbReference>
<dbReference type="EMBL" id="FOKA01000001">
    <property type="protein sequence ID" value="SFA75659.1"/>
    <property type="molecule type" value="Genomic_DNA"/>
</dbReference>
<dbReference type="GO" id="GO:0004123">
    <property type="term" value="F:cystathionine gamma-lyase activity"/>
    <property type="evidence" value="ECO:0007669"/>
    <property type="project" value="TreeGrafter"/>
</dbReference>
<evidence type="ECO:0000313" key="7">
    <source>
        <dbReference type="EMBL" id="SFA75659.1"/>
    </source>
</evidence>
<name>A0A1I0VGP7_9CELL</name>